<evidence type="ECO:0000256" key="4">
    <source>
        <dbReference type="ARBA" id="ARBA00023204"/>
    </source>
</evidence>
<dbReference type="PANTHER" id="PTHR47810">
    <property type="entry name" value="DNA LIGASE"/>
    <property type="match status" value="1"/>
</dbReference>
<name>A0ABN9PPT3_9DINO</name>
<dbReference type="Proteomes" id="UP001189429">
    <property type="component" value="Unassembled WGS sequence"/>
</dbReference>
<accession>A0ABN9PPT3</accession>
<gene>
    <name evidence="7" type="ORF">PCOR1329_LOCUS3995</name>
</gene>
<feature type="region of interest" description="Disordered" evidence="5">
    <location>
        <begin position="182"/>
        <end position="214"/>
    </location>
</feature>
<dbReference type="InterPro" id="IPR012340">
    <property type="entry name" value="NA-bd_OB-fold"/>
</dbReference>
<feature type="region of interest" description="Disordered" evidence="5">
    <location>
        <begin position="253"/>
        <end position="273"/>
    </location>
</feature>
<keyword evidence="1" id="KW-0436">Ligase</keyword>
<dbReference type="CDD" id="cd08041">
    <property type="entry name" value="OBF_kDNA_ligase_like"/>
    <property type="match status" value="1"/>
</dbReference>
<dbReference type="EMBL" id="CAUYUJ010001036">
    <property type="protein sequence ID" value="CAK0793839.1"/>
    <property type="molecule type" value="Genomic_DNA"/>
</dbReference>
<comment type="caution">
    <text evidence="7">The sequence shown here is derived from an EMBL/GenBank/DDBJ whole genome shotgun (WGS) entry which is preliminary data.</text>
</comment>
<dbReference type="PANTHER" id="PTHR47810:SF1">
    <property type="entry name" value="DNA LIGASE B"/>
    <property type="match status" value="1"/>
</dbReference>
<keyword evidence="3" id="KW-0227">DNA damage</keyword>
<reference evidence="7" key="1">
    <citation type="submission" date="2023-10" db="EMBL/GenBank/DDBJ databases">
        <authorList>
            <person name="Chen Y."/>
            <person name="Shah S."/>
            <person name="Dougan E. K."/>
            <person name="Thang M."/>
            <person name="Chan C."/>
        </authorList>
    </citation>
    <scope>NUCLEOTIDE SEQUENCE [LARGE SCALE GENOMIC DNA]</scope>
</reference>
<dbReference type="Pfam" id="PF14743">
    <property type="entry name" value="DNA_ligase_OB_2"/>
    <property type="match status" value="1"/>
</dbReference>
<evidence type="ECO:0000313" key="7">
    <source>
        <dbReference type="EMBL" id="CAK0793839.1"/>
    </source>
</evidence>
<proteinExistence type="predicted"/>
<organism evidence="7 8">
    <name type="scientific">Prorocentrum cordatum</name>
    <dbReference type="NCBI Taxonomy" id="2364126"/>
    <lineage>
        <taxon>Eukaryota</taxon>
        <taxon>Sar</taxon>
        <taxon>Alveolata</taxon>
        <taxon>Dinophyceae</taxon>
        <taxon>Prorocentrales</taxon>
        <taxon>Prorocentraceae</taxon>
        <taxon>Prorocentrum</taxon>
    </lineage>
</organism>
<feature type="domain" description="DNA ligase OB-like" evidence="6">
    <location>
        <begin position="10"/>
        <end position="63"/>
    </location>
</feature>
<dbReference type="Gene3D" id="2.40.50.140">
    <property type="entry name" value="Nucleic acid-binding proteins"/>
    <property type="match status" value="1"/>
</dbReference>
<protein>
    <recommendedName>
        <fullName evidence="6">DNA ligase OB-like domain-containing protein</fullName>
    </recommendedName>
</protein>
<keyword evidence="4" id="KW-0234">DNA repair</keyword>
<evidence type="ECO:0000259" key="6">
    <source>
        <dbReference type="Pfam" id="PF14743"/>
    </source>
</evidence>
<keyword evidence="8" id="KW-1185">Reference proteome</keyword>
<dbReference type="SUPFAM" id="SSF50249">
    <property type="entry name" value="Nucleic acid-binding proteins"/>
    <property type="match status" value="1"/>
</dbReference>
<sequence>MWMRMLRGAAQVCKTPDGRQFKVGSGLSDAQRRDPPAVGRIITYRYQELTAANLPRFPTLVAERPDLDWSTVIADYVPPGPRVDAALKKKHTVLFGDSAQHSGLGAAGAPEAPAEVQRGLKRPLSQVDVMQLGAAEDPGCGADLVEAAVRAAILERGARRTVAAAWLVRRRRLCSRHALHREAQESAAADGMDEDDINDERAGGLRRGAAGGDAPLAGEPRAAAVAAAPPALAAPAVALAAHVARPRVEAEAGIAASSGGTGSDTAARADVIA</sequence>
<evidence type="ECO:0000256" key="1">
    <source>
        <dbReference type="ARBA" id="ARBA00022598"/>
    </source>
</evidence>
<evidence type="ECO:0000256" key="3">
    <source>
        <dbReference type="ARBA" id="ARBA00022763"/>
    </source>
</evidence>
<dbReference type="InterPro" id="IPR050326">
    <property type="entry name" value="NAD_dep_DNA_ligaseB"/>
</dbReference>
<evidence type="ECO:0000256" key="5">
    <source>
        <dbReference type="SAM" id="MobiDB-lite"/>
    </source>
</evidence>
<evidence type="ECO:0000313" key="8">
    <source>
        <dbReference type="Proteomes" id="UP001189429"/>
    </source>
</evidence>
<evidence type="ECO:0000256" key="2">
    <source>
        <dbReference type="ARBA" id="ARBA00022705"/>
    </source>
</evidence>
<keyword evidence="2" id="KW-0235">DNA replication</keyword>
<dbReference type="InterPro" id="IPR029319">
    <property type="entry name" value="DNA_ligase_OB"/>
</dbReference>